<reference evidence="8" key="2">
    <citation type="journal article" date="2014" name="ISME J.">
        <title>Microbial stratification in low pH oxic and suboxic macroscopic growths along an acid mine drainage.</title>
        <authorList>
            <person name="Mendez-Garcia C."/>
            <person name="Mesa V."/>
            <person name="Sprenger R.R."/>
            <person name="Richter M."/>
            <person name="Diez M.S."/>
            <person name="Solano J."/>
            <person name="Bargiela R."/>
            <person name="Golyshina O.V."/>
            <person name="Manteca A."/>
            <person name="Ramos J.L."/>
            <person name="Gallego J.R."/>
            <person name="Llorente I."/>
            <person name="Martins Dos Santos V.A."/>
            <person name="Jensen O.N."/>
            <person name="Pelaez A.I."/>
            <person name="Sanchez J."/>
            <person name="Ferrer M."/>
        </authorList>
    </citation>
    <scope>NUCLEOTIDE SEQUENCE</scope>
</reference>
<keyword evidence="4 6" id="KW-1133">Transmembrane helix</keyword>
<comment type="caution">
    <text evidence="8">The sequence shown here is derived from an EMBL/GenBank/DDBJ whole genome shotgun (WGS) entry which is preliminary data.</text>
</comment>
<feature type="non-terminal residue" evidence="8">
    <location>
        <position position="1"/>
    </location>
</feature>
<dbReference type="EMBL" id="AUZZ01003301">
    <property type="protein sequence ID" value="EQD57340.1"/>
    <property type="molecule type" value="Genomic_DNA"/>
</dbReference>
<organism evidence="8">
    <name type="scientific">mine drainage metagenome</name>
    <dbReference type="NCBI Taxonomy" id="410659"/>
    <lineage>
        <taxon>unclassified sequences</taxon>
        <taxon>metagenomes</taxon>
        <taxon>ecological metagenomes</taxon>
    </lineage>
</organism>
<feature type="domain" description="ABC3 transporter permease C-terminal" evidence="7">
    <location>
        <begin position="2"/>
        <end position="88"/>
    </location>
</feature>
<dbReference type="PANTHER" id="PTHR30572:SF18">
    <property type="entry name" value="ABC-TYPE MACROLIDE FAMILY EXPORT SYSTEM PERMEASE COMPONENT 2"/>
    <property type="match status" value="1"/>
</dbReference>
<accession>T1BTR0</accession>
<feature type="transmembrane region" description="Helical" evidence="6">
    <location>
        <begin position="21"/>
        <end position="45"/>
    </location>
</feature>
<evidence type="ECO:0000256" key="2">
    <source>
        <dbReference type="ARBA" id="ARBA00022475"/>
    </source>
</evidence>
<keyword evidence="3 6" id="KW-0812">Transmembrane</keyword>
<sequence length="126" mass="13276">SSEIGVRRALGASRRAIFMQLLIESGLVGLAGGMLGLLLTLLGLWAVRQQPSDYAKLASLDPAMLLATFVLALLGSLLAGALPAWRACLTPARAATQGAMRTVMAIRPIIASLSRHRIAALLIVFE</sequence>
<dbReference type="AlphaFoldDB" id="T1BTR0"/>
<gene>
    <name evidence="8" type="ORF">B2A_04852</name>
</gene>
<name>T1BTR0_9ZZZZ</name>
<evidence type="ECO:0000256" key="1">
    <source>
        <dbReference type="ARBA" id="ARBA00004651"/>
    </source>
</evidence>
<dbReference type="PANTHER" id="PTHR30572">
    <property type="entry name" value="MEMBRANE COMPONENT OF TRANSPORTER-RELATED"/>
    <property type="match status" value="1"/>
</dbReference>
<comment type="subcellular location">
    <subcellularLocation>
        <location evidence="1">Cell membrane</location>
        <topology evidence="1">Multi-pass membrane protein</topology>
    </subcellularLocation>
</comment>
<feature type="transmembrane region" description="Helical" evidence="6">
    <location>
        <begin position="65"/>
        <end position="85"/>
    </location>
</feature>
<evidence type="ECO:0000256" key="5">
    <source>
        <dbReference type="ARBA" id="ARBA00023136"/>
    </source>
</evidence>
<reference evidence="8" key="1">
    <citation type="submission" date="2013-08" db="EMBL/GenBank/DDBJ databases">
        <authorList>
            <person name="Mendez C."/>
            <person name="Richter M."/>
            <person name="Ferrer M."/>
            <person name="Sanchez J."/>
        </authorList>
    </citation>
    <scope>NUCLEOTIDE SEQUENCE</scope>
</reference>
<evidence type="ECO:0000256" key="3">
    <source>
        <dbReference type="ARBA" id="ARBA00022692"/>
    </source>
</evidence>
<keyword evidence="2" id="KW-1003">Cell membrane</keyword>
<dbReference type="Pfam" id="PF02687">
    <property type="entry name" value="FtsX"/>
    <property type="match status" value="1"/>
</dbReference>
<evidence type="ECO:0000313" key="8">
    <source>
        <dbReference type="EMBL" id="EQD57340.1"/>
    </source>
</evidence>
<dbReference type="InterPro" id="IPR050250">
    <property type="entry name" value="Macrolide_Exporter_MacB"/>
</dbReference>
<evidence type="ECO:0000256" key="6">
    <source>
        <dbReference type="SAM" id="Phobius"/>
    </source>
</evidence>
<dbReference type="InterPro" id="IPR003838">
    <property type="entry name" value="ABC3_permease_C"/>
</dbReference>
<feature type="non-terminal residue" evidence="8">
    <location>
        <position position="126"/>
    </location>
</feature>
<protein>
    <submittedName>
        <fullName evidence="8">Membrane protein containing DUF214, permase predicted</fullName>
    </submittedName>
</protein>
<dbReference type="GO" id="GO:0005886">
    <property type="term" value="C:plasma membrane"/>
    <property type="evidence" value="ECO:0007669"/>
    <property type="project" value="UniProtKB-SubCell"/>
</dbReference>
<proteinExistence type="predicted"/>
<dbReference type="GO" id="GO:0022857">
    <property type="term" value="F:transmembrane transporter activity"/>
    <property type="evidence" value="ECO:0007669"/>
    <property type="project" value="TreeGrafter"/>
</dbReference>
<keyword evidence="5 6" id="KW-0472">Membrane</keyword>
<evidence type="ECO:0000256" key="4">
    <source>
        <dbReference type="ARBA" id="ARBA00022989"/>
    </source>
</evidence>
<evidence type="ECO:0000259" key="7">
    <source>
        <dbReference type="Pfam" id="PF02687"/>
    </source>
</evidence>